<dbReference type="InterPro" id="IPR012336">
    <property type="entry name" value="Thioredoxin-like_fold"/>
</dbReference>
<dbReference type="OrthoDB" id="5366120at2"/>
<dbReference type="InterPro" id="IPR041737">
    <property type="entry name" value="SoxW"/>
</dbReference>
<dbReference type="InterPro" id="IPR036249">
    <property type="entry name" value="Thioredoxin-like_sf"/>
</dbReference>
<dbReference type="EMBL" id="NXLT01000004">
    <property type="protein sequence ID" value="RDU66878.1"/>
    <property type="molecule type" value="Genomic_DNA"/>
</dbReference>
<name>A0A3D8INP8_9HELI</name>
<gene>
    <name evidence="2" type="ORF">CQA54_05835</name>
</gene>
<evidence type="ECO:0000259" key="1">
    <source>
        <dbReference type="PROSITE" id="PS51352"/>
    </source>
</evidence>
<keyword evidence="3" id="KW-1185">Reference proteome</keyword>
<protein>
    <recommendedName>
        <fullName evidence="1">Thioredoxin domain-containing protein</fullName>
    </recommendedName>
</protein>
<proteinExistence type="predicted"/>
<dbReference type="InterPro" id="IPR013766">
    <property type="entry name" value="Thioredoxin_domain"/>
</dbReference>
<dbReference type="AlphaFoldDB" id="A0A3D8INP8"/>
<dbReference type="Proteomes" id="UP000256514">
    <property type="component" value="Unassembled WGS sequence"/>
</dbReference>
<dbReference type="SUPFAM" id="SSF52833">
    <property type="entry name" value="Thioredoxin-like"/>
    <property type="match status" value="1"/>
</dbReference>
<dbReference type="Gene3D" id="3.40.30.10">
    <property type="entry name" value="Glutaredoxin"/>
    <property type="match status" value="1"/>
</dbReference>
<dbReference type="RefSeq" id="WP_115571197.1">
    <property type="nucleotide sequence ID" value="NZ_NXLT01000004.1"/>
</dbReference>
<evidence type="ECO:0000313" key="2">
    <source>
        <dbReference type="EMBL" id="RDU66878.1"/>
    </source>
</evidence>
<organism evidence="2 3">
    <name type="scientific">Helicobacter equorum</name>
    <dbReference type="NCBI Taxonomy" id="361872"/>
    <lineage>
        <taxon>Bacteria</taxon>
        <taxon>Pseudomonadati</taxon>
        <taxon>Campylobacterota</taxon>
        <taxon>Epsilonproteobacteria</taxon>
        <taxon>Campylobacterales</taxon>
        <taxon>Helicobacteraceae</taxon>
        <taxon>Helicobacter</taxon>
    </lineage>
</organism>
<reference evidence="2 3" key="1">
    <citation type="submission" date="2018-04" db="EMBL/GenBank/DDBJ databases">
        <title>Novel Campyloabacter and Helicobacter Species and Strains.</title>
        <authorList>
            <person name="Mannion A.J."/>
            <person name="Shen Z."/>
            <person name="Fox J.G."/>
        </authorList>
    </citation>
    <scope>NUCLEOTIDE SEQUENCE [LARGE SCALE GENOMIC DNA]</scope>
    <source>
        <strain evidence="2 3">MIT 12-6600</strain>
    </source>
</reference>
<accession>A0A3D8INP8</accession>
<dbReference type="PROSITE" id="PS51352">
    <property type="entry name" value="THIOREDOXIN_2"/>
    <property type="match status" value="1"/>
</dbReference>
<dbReference type="Pfam" id="PF13098">
    <property type="entry name" value="Thioredoxin_2"/>
    <property type="match status" value="1"/>
</dbReference>
<feature type="domain" description="Thioredoxin" evidence="1">
    <location>
        <begin position="35"/>
        <end position="175"/>
    </location>
</feature>
<evidence type="ECO:0000313" key="3">
    <source>
        <dbReference type="Proteomes" id="UP000256514"/>
    </source>
</evidence>
<sequence>MQGIKIFFSVCFGVLVFWGCDDQKVELSDGNKTNTQALQEAESMDKVSYAGLENVFLDTKTLVANHKPMIFIFGKNNCVYCDKLKDDIKANLELQNILRDHFASYYINIDYSKIHNLLFDDAEPRKIDTLNLAREYNIRPTPTLIFLDSTGKVFFMYPGYLTPSKFQALLQSTQNYSIIDSDDVQNIANKLSAVIDSTR</sequence>
<dbReference type="CDD" id="cd02951">
    <property type="entry name" value="SoxW"/>
    <property type="match status" value="1"/>
</dbReference>
<comment type="caution">
    <text evidence="2">The sequence shown here is derived from an EMBL/GenBank/DDBJ whole genome shotgun (WGS) entry which is preliminary data.</text>
</comment>